<dbReference type="Proteomes" id="UP000007346">
    <property type="component" value="Chromosome"/>
</dbReference>
<dbReference type="RefSeq" id="WP_014935698.1">
    <property type="nucleotide sequence ID" value="NC_018607.1"/>
</dbReference>
<feature type="compositionally biased region" description="Low complexity" evidence="1">
    <location>
        <begin position="26"/>
        <end position="43"/>
    </location>
</feature>
<protein>
    <submittedName>
        <fullName evidence="3">PBS lyase HEAT-like repeat protein</fullName>
    </submittedName>
</protein>
<reference evidence="3 4" key="1">
    <citation type="journal article" date="2012" name="BMC Genomics">
        <title>Comparative genomics of Brachyspira pilosicoli strains: genome rearrangements, reductions and correlation of genetic compliment with phenotypic diversity.</title>
        <authorList>
            <person name="Mappley L.J."/>
            <person name="Black M.L."/>
            <person name="Abuoun M."/>
            <person name="Darby A.C."/>
            <person name="Woodward M.J."/>
            <person name="Parkhill J."/>
            <person name="Turner A.K."/>
            <person name="Bellgard M.I."/>
            <person name="La T."/>
            <person name="Phillips N.D."/>
            <person name="La Ragione R.M."/>
            <person name="Hampson D.J."/>
        </authorList>
    </citation>
    <scope>NUCLEOTIDE SEQUENCE [LARGE SCALE GENOMIC DNA]</scope>
    <source>
        <strain evidence="3">B2904</strain>
    </source>
</reference>
<organism evidence="3 4">
    <name type="scientific">Brachyspira pilosicoli B2904</name>
    <dbReference type="NCBI Taxonomy" id="1133568"/>
    <lineage>
        <taxon>Bacteria</taxon>
        <taxon>Pseudomonadati</taxon>
        <taxon>Spirochaetota</taxon>
        <taxon>Spirochaetia</taxon>
        <taxon>Brachyspirales</taxon>
        <taxon>Brachyspiraceae</taxon>
        <taxon>Brachyspira</taxon>
    </lineage>
</organism>
<dbReference type="KEGG" id="bpj:B2904_orf956"/>
<feature type="region of interest" description="Disordered" evidence="1">
    <location>
        <begin position="228"/>
        <end position="247"/>
    </location>
</feature>
<keyword evidence="2" id="KW-0732">Signal</keyword>
<dbReference type="AlphaFoldDB" id="J9USN1"/>
<dbReference type="Gene3D" id="1.25.10.10">
    <property type="entry name" value="Leucine-rich Repeat Variant"/>
    <property type="match status" value="2"/>
</dbReference>
<name>J9USN1_BRAPL</name>
<feature type="compositionally biased region" description="Low complexity" evidence="1">
    <location>
        <begin position="231"/>
        <end position="247"/>
    </location>
</feature>
<feature type="chain" id="PRO_5003827496" evidence="2">
    <location>
        <begin position="22"/>
        <end position="247"/>
    </location>
</feature>
<proteinExistence type="predicted"/>
<evidence type="ECO:0000313" key="4">
    <source>
        <dbReference type="Proteomes" id="UP000007346"/>
    </source>
</evidence>
<dbReference type="HOGENOM" id="CLU_1131887_0_0_12"/>
<dbReference type="InterPro" id="IPR004155">
    <property type="entry name" value="PBS_lyase_HEAT"/>
</dbReference>
<evidence type="ECO:0000256" key="2">
    <source>
        <dbReference type="SAM" id="SignalP"/>
    </source>
</evidence>
<dbReference type="InterPro" id="IPR016024">
    <property type="entry name" value="ARM-type_fold"/>
</dbReference>
<dbReference type="SMART" id="SM00567">
    <property type="entry name" value="EZ_HEAT"/>
    <property type="match status" value="2"/>
</dbReference>
<keyword evidence="3" id="KW-0456">Lyase</keyword>
<feature type="signal peptide" evidence="2">
    <location>
        <begin position="1"/>
        <end position="21"/>
    </location>
</feature>
<dbReference type="EMBL" id="CP003490">
    <property type="protein sequence ID" value="AFR70299.1"/>
    <property type="molecule type" value="Genomic_DNA"/>
</dbReference>
<evidence type="ECO:0000313" key="3">
    <source>
        <dbReference type="EMBL" id="AFR70299.1"/>
    </source>
</evidence>
<sequence>MFKKIFISTLVLVFSVATIFAQETTTDTTTTTTTQDSNNTTGTKPREELDQNFVDALINQDETLLINAIETGSPSVKALCFEALSKKGATSDLAIRTINRYVGYGLGTSGSNSDSDVRYQALQAAKIAKSETSVDYISQMLFAEQETFNIIAAVQALGEIGSEKAVPALLFQLRLGRTQGIVYEVAVALGKIGSPMALGDLIDLSQDDQYFLAIRQAAIDAIKNIKPAADNNNNTQQNTETTETTQQ</sequence>
<dbReference type="InterPro" id="IPR011989">
    <property type="entry name" value="ARM-like"/>
</dbReference>
<gene>
    <name evidence="3" type="ORF">B2904_orf956</name>
</gene>
<dbReference type="PATRIC" id="fig|1133568.3.peg.953"/>
<accession>J9USN1</accession>
<dbReference type="Pfam" id="PF13646">
    <property type="entry name" value="HEAT_2"/>
    <property type="match status" value="1"/>
</dbReference>
<evidence type="ECO:0000256" key="1">
    <source>
        <dbReference type="SAM" id="MobiDB-lite"/>
    </source>
</evidence>
<dbReference type="GO" id="GO:0016829">
    <property type="term" value="F:lyase activity"/>
    <property type="evidence" value="ECO:0007669"/>
    <property type="project" value="UniProtKB-KW"/>
</dbReference>
<dbReference type="SUPFAM" id="SSF48371">
    <property type="entry name" value="ARM repeat"/>
    <property type="match status" value="1"/>
</dbReference>
<feature type="region of interest" description="Disordered" evidence="1">
    <location>
        <begin position="26"/>
        <end position="46"/>
    </location>
</feature>